<keyword evidence="3" id="KW-0808">Transferase</keyword>
<dbReference type="InterPro" id="IPR036388">
    <property type="entry name" value="WH-like_DNA-bd_sf"/>
</dbReference>
<evidence type="ECO:0000256" key="2">
    <source>
        <dbReference type="SAM" id="MobiDB-lite"/>
    </source>
</evidence>
<dbReference type="InterPro" id="IPR043129">
    <property type="entry name" value="ATPase_NBD"/>
</dbReference>
<dbReference type="SUPFAM" id="SSF46785">
    <property type="entry name" value="Winged helix' DNA-binding domain"/>
    <property type="match status" value="1"/>
</dbReference>
<gene>
    <name evidence="3" type="ORF">CryarDRAFT_3055</name>
</gene>
<dbReference type="PROSITE" id="PS01125">
    <property type="entry name" value="ROK"/>
    <property type="match status" value="1"/>
</dbReference>
<dbReference type="InterPro" id="IPR049874">
    <property type="entry name" value="ROK_cs"/>
</dbReference>
<protein>
    <submittedName>
        <fullName evidence="3">Transcriptional regulator/sugar kinase</fullName>
    </submittedName>
</protein>
<dbReference type="Proteomes" id="UP000021053">
    <property type="component" value="Unassembled WGS sequence"/>
</dbReference>
<dbReference type="PANTHER" id="PTHR18964:SF149">
    <property type="entry name" value="BIFUNCTIONAL UDP-N-ACETYLGLUCOSAMINE 2-EPIMERASE_N-ACETYLMANNOSAMINE KINASE"/>
    <property type="match status" value="1"/>
</dbReference>
<keyword evidence="4" id="KW-1185">Reference proteome</keyword>
<dbReference type="OrthoDB" id="9810372at2"/>
<name>A0A010YP23_9ACTN</name>
<dbReference type="EMBL" id="JFBT01000001">
    <property type="protein sequence ID" value="EXG81930.1"/>
    <property type="molecule type" value="Genomic_DNA"/>
</dbReference>
<dbReference type="RefSeq" id="WP_051570234.1">
    <property type="nucleotide sequence ID" value="NZ_KK073874.1"/>
</dbReference>
<dbReference type="InterPro" id="IPR000600">
    <property type="entry name" value="ROK"/>
</dbReference>
<comment type="caution">
    <text evidence="3">The sequence shown here is derived from an EMBL/GenBank/DDBJ whole genome shotgun (WGS) entry which is preliminary data.</text>
</comment>
<organism evidence="3 4">
    <name type="scientific">Cryptosporangium arvum DSM 44712</name>
    <dbReference type="NCBI Taxonomy" id="927661"/>
    <lineage>
        <taxon>Bacteria</taxon>
        <taxon>Bacillati</taxon>
        <taxon>Actinomycetota</taxon>
        <taxon>Actinomycetes</taxon>
        <taxon>Cryptosporangiales</taxon>
        <taxon>Cryptosporangiaceae</taxon>
        <taxon>Cryptosporangium</taxon>
    </lineage>
</organism>
<dbReference type="AlphaFoldDB" id="A0A010YP23"/>
<dbReference type="Gene3D" id="3.30.420.40">
    <property type="match status" value="2"/>
</dbReference>
<comment type="similarity">
    <text evidence="1">Belongs to the ROK (NagC/XylR) family.</text>
</comment>
<dbReference type="SUPFAM" id="SSF53067">
    <property type="entry name" value="Actin-like ATPase domain"/>
    <property type="match status" value="1"/>
</dbReference>
<dbReference type="HOGENOM" id="CLU_036604_13_2_11"/>
<dbReference type="Pfam" id="PF00480">
    <property type="entry name" value="ROK"/>
    <property type="match status" value="1"/>
</dbReference>
<dbReference type="PANTHER" id="PTHR18964">
    <property type="entry name" value="ROK (REPRESSOR, ORF, KINASE) FAMILY"/>
    <property type="match status" value="1"/>
</dbReference>
<evidence type="ECO:0000313" key="3">
    <source>
        <dbReference type="EMBL" id="EXG81930.1"/>
    </source>
</evidence>
<keyword evidence="3" id="KW-0418">Kinase</keyword>
<dbReference type="Gene3D" id="1.10.10.10">
    <property type="entry name" value="Winged helix-like DNA-binding domain superfamily/Winged helix DNA-binding domain"/>
    <property type="match status" value="1"/>
</dbReference>
<proteinExistence type="inferred from homology"/>
<dbReference type="GO" id="GO:0016301">
    <property type="term" value="F:kinase activity"/>
    <property type="evidence" value="ECO:0007669"/>
    <property type="project" value="UniProtKB-KW"/>
</dbReference>
<dbReference type="InterPro" id="IPR036390">
    <property type="entry name" value="WH_DNA-bd_sf"/>
</dbReference>
<evidence type="ECO:0000313" key="4">
    <source>
        <dbReference type="Proteomes" id="UP000021053"/>
    </source>
</evidence>
<accession>A0A010YP23</accession>
<sequence>MTTRSAQLLRIVHARPGVTRAEAARLIGIGTGAATELVGRLGAAGLVREQPAAPSGARGRPTTALGPHPEGPLVAAVSITHEAWQASAVELGGRVVSSAVGAHRGGDPSVVLTAVRGAIEALGPRVRGVGVAVTGPVSRDQRVEAFPLGWHALDLSPLRAGAGVFVVGNDAMLAGAAESSRGAASGAAVALHVRVAAGIGGAIVADGRVVTGAIGAAGEFGHLPFGDPGRECSCGASGCWGNEVDGSALARLLGVAPPPDPIAYAHRVIAGAAESPDAEAAVRVVAGALGRGVAGLVNGLDPDLVTVGGLGVGLLAAAPDAVQDAYLAGLMRFRRASAPPVVAATFGDDGPMIGAAEEAWNAVLDAL</sequence>
<evidence type="ECO:0000256" key="1">
    <source>
        <dbReference type="ARBA" id="ARBA00006479"/>
    </source>
</evidence>
<reference evidence="3 4" key="1">
    <citation type="submission" date="2013-07" db="EMBL/GenBank/DDBJ databases">
        <authorList>
            <consortium name="DOE Joint Genome Institute"/>
            <person name="Eisen J."/>
            <person name="Huntemann M."/>
            <person name="Han J."/>
            <person name="Chen A."/>
            <person name="Kyrpides N."/>
            <person name="Mavromatis K."/>
            <person name="Markowitz V."/>
            <person name="Palaniappan K."/>
            <person name="Ivanova N."/>
            <person name="Schaumberg A."/>
            <person name="Pati A."/>
            <person name="Liolios K."/>
            <person name="Nordberg H.P."/>
            <person name="Cantor M.N."/>
            <person name="Hua S.X."/>
            <person name="Woyke T."/>
        </authorList>
    </citation>
    <scope>NUCLEOTIDE SEQUENCE [LARGE SCALE GENOMIC DNA]</scope>
    <source>
        <strain evidence="3 4">DSM 44712</strain>
    </source>
</reference>
<feature type="region of interest" description="Disordered" evidence="2">
    <location>
        <begin position="49"/>
        <end position="70"/>
    </location>
</feature>